<feature type="region of interest" description="Disordered" evidence="1">
    <location>
        <begin position="362"/>
        <end position="385"/>
    </location>
</feature>
<dbReference type="RefSeq" id="WP_191724394.1">
    <property type="nucleotide sequence ID" value="NZ_JACSQK010000008.1"/>
</dbReference>
<feature type="region of interest" description="Disordered" evidence="1">
    <location>
        <begin position="1"/>
        <end position="48"/>
    </location>
</feature>
<dbReference type="EMBL" id="JACSQK010000008">
    <property type="protein sequence ID" value="MBD7961986.1"/>
    <property type="molecule type" value="Genomic_DNA"/>
</dbReference>
<dbReference type="SUPFAM" id="SSF110849">
    <property type="entry name" value="ParB/Sulfiredoxin"/>
    <property type="match status" value="1"/>
</dbReference>
<dbReference type="Proteomes" id="UP000634919">
    <property type="component" value="Unassembled WGS sequence"/>
</dbReference>
<keyword evidence="3" id="KW-1185">Reference proteome</keyword>
<evidence type="ECO:0000256" key="1">
    <source>
        <dbReference type="SAM" id="MobiDB-lite"/>
    </source>
</evidence>
<reference evidence="2 3" key="1">
    <citation type="submission" date="2020-08" db="EMBL/GenBank/DDBJ databases">
        <title>A Genomic Blueprint of the Chicken Gut Microbiome.</title>
        <authorList>
            <person name="Gilroy R."/>
            <person name="Ravi A."/>
            <person name="Getino M."/>
            <person name="Pursley I."/>
            <person name="Horton D.L."/>
            <person name="Alikhan N.-F."/>
            <person name="Baker D."/>
            <person name="Gharbi K."/>
            <person name="Hall N."/>
            <person name="Watson M."/>
            <person name="Adriaenssens E.M."/>
            <person name="Foster-Nyarko E."/>
            <person name="Jarju S."/>
            <person name="Secka A."/>
            <person name="Antonio M."/>
            <person name="Oren A."/>
            <person name="Chaudhuri R."/>
            <person name="La Ragione R.M."/>
            <person name="Hildebrand F."/>
            <person name="Pallen M.J."/>
        </authorList>
    </citation>
    <scope>NUCLEOTIDE SEQUENCE [LARGE SCALE GENOMIC DNA]</scope>
    <source>
        <strain evidence="2 3">Sa2CVA6</strain>
    </source>
</reference>
<feature type="compositionally biased region" description="Low complexity" evidence="1">
    <location>
        <begin position="1"/>
        <end position="37"/>
    </location>
</feature>
<protein>
    <recommendedName>
        <fullName evidence="4">ParB/Sulfiredoxin domain-containing protein</fullName>
    </recommendedName>
</protein>
<evidence type="ECO:0008006" key="4">
    <source>
        <dbReference type="Google" id="ProtNLM"/>
    </source>
</evidence>
<accession>A0ABR8SES0</accession>
<evidence type="ECO:0000313" key="3">
    <source>
        <dbReference type="Proteomes" id="UP000634919"/>
    </source>
</evidence>
<sequence>MRTPGSLTAAQRAASLRQQAADTAAANTATPTQPTPQDSMTGATEKPLNANEKRVQAAREALKVSTNNATANIDPMDEVDGSITILSINDIVTYSHNPRSKPNSKRAEIKASLQAEGRITNTITVTRRSPKEKYFPYGGGNTRVELCKELFAEGDERFATLHVLTKKWPGEAAVITAHLSENDNRGDISFWERTQGVVKFKSEYQAENKAQLSVNELNKVLKASGLNYGIKMVQNFIFAHEYLSLIGPWIKAEEINSIIRPVVSSLFDLGTKFDKSDEVKNALDEIMLMHGQDLESTELANKDKEPASRQEPRLDVQGLITDFQTVVAKVLKLQVDNMPAVIQAVTLTPNLSIEEIQQIKAVEKDPKSKQPQQSPIGGMLTGVKGKSSASTITDQQAPKSNTAEFEKQLIAAFSILNAAVPIADFLKTDPQLPYGFFVDFPASMDSVEGKPVGDEMAGLREALWPVLASMSGQANEAFAQAIPDNSSWALTRAQGLEAMSASCIAAGVAMRNGLIYVTSMHVWMLMSHAVVGPAFMSLMKVLSEHHVSDPAKFQISFKKLFS</sequence>
<comment type="caution">
    <text evidence="2">The sequence shown here is derived from an EMBL/GenBank/DDBJ whole genome shotgun (WGS) entry which is preliminary data.</text>
</comment>
<evidence type="ECO:0000313" key="2">
    <source>
        <dbReference type="EMBL" id="MBD7961986.1"/>
    </source>
</evidence>
<dbReference type="InterPro" id="IPR036086">
    <property type="entry name" value="ParB/Sulfiredoxin_sf"/>
</dbReference>
<name>A0ABR8SES0_9BURK</name>
<organism evidence="2 3">
    <name type="scientific">Comamonas avium</name>
    <dbReference type="NCBI Taxonomy" id="2762231"/>
    <lineage>
        <taxon>Bacteria</taxon>
        <taxon>Pseudomonadati</taxon>
        <taxon>Pseudomonadota</taxon>
        <taxon>Betaproteobacteria</taxon>
        <taxon>Burkholderiales</taxon>
        <taxon>Comamonadaceae</taxon>
        <taxon>Comamonas</taxon>
    </lineage>
</organism>
<gene>
    <name evidence="2" type="ORF">H9646_16045</name>
</gene>
<proteinExistence type="predicted"/>